<evidence type="ECO:0000256" key="4">
    <source>
        <dbReference type="ARBA" id="ARBA00022840"/>
    </source>
</evidence>
<feature type="domain" description="ABC transmembrane type-1" evidence="9">
    <location>
        <begin position="30"/>
        <end position="326"/>
    </location>
</feature>
<feature type="transmembrane region" description="Helical" evidence="7">
    <location>
        <begin position="86"/>
        <end position="106"/>
    </location>
</feature>
<dbReference type="GO" id="GO:0016887">
    <property type="term" value="F:ATP hydrolysis activity"/>
    <property type="evidence" value="ECO:0007669"/>
    <property type="project" value="InterPro"/>
</dbReference>
<protein>
    <submittedName>
        <fullName evidence="10">ATP-binding cassette subfamily C protein</fullName>
    </submittedName>
</protein>
<evidence type="ECO:0000259" key="8">
    <source>
        <dbReference type="PROSITE" id="PS50893"/>
    </source>
</evidence>
<comment type="caution">
    <text evidence="10">The sequence shown here is derived from an EMBL/GenBank/DDBJ whole genome shotgun (WGS) entry which is preliminary data.</text>
</comment>
<feature type="transmembrane region" description="Helical" evidence="7">
    <location>
        <begin position="173"/>
        <end position="198"/>
    </location>
</feature>
<evidence type="ECO:0000256" key="3">
    <source>
        <dbReference type="ARBA" id="ARBA00022741"/>
    </source>
</evidence>
<keyword evidence="3" id="KW-0547">Nucleotide-binding</keyword>
<dbReference type="PANTHER" id="PTHR24221">
    <property type="entry name" value="ATP-BINDING CASSETTE SUB-FAMILY B"/>
    <property type="match status" value="1"/>
</dbReference>
<evidence type="ECO:0000313" key="10">
    <source>
        <dbReference type="EMBL" id="TDU31868.1"/>
    </source>
</evidence>
<dbReference type="PROSITE" id="PS50893">
    <property type="entry name" value="ABC_TRANSPORTER_2"/>
    <property type="match status" value="1"/>
</dbReference>
<proteinExistence type="predicted"/>
<dbReference type="SMART" id="SM00382">
    <property type="entry name" value="AAA"/>
    <property type="match status" value="1"/>
</dbReference>
<dbReference type="SUPFAM" id="SSF52540">
    <property type="entry name" value="P-loop containing nucleoside triphosphate hydrolases"/>
    <property type="match status" value="1"/>
</dbReference>
<evidence type="ECO:0000313" key="11">
    <source>
        <dbReference type="Proteomes" id="UP000295341"/>
    </source>
</evidence>
<dbReference type="GO" id="GO:0140359">
    <property type="term" value="F:ABC-type transporter activity"/>
    <property type="evidence" value="ECO:0007669"/>
    <property type="project" value="InterPro"/>
</dbReference>
<feature type="domain" description="ABC transporter" evidence="8">
    <location>
        <begin position="360"/>
        <end position="580"/>
    </location>
</feature>
<dbReference type="Gene3D" id="1.20.1560.10">
    <property type="entry name" value="ABC transporter type 1, transmembrane domain"/>
    <property type="match status" value="1"/>
</dbReference>
<dbReference type="Gene3D" id="3.40.50.300">
    <property type="entry name" value="P-loop containing nucleotide triphosphate hydrolases"/>
    <property type="match status" value="1"/>
</dbReference>
<dbReference type="Proteomes" id="UP000295341">
    <property type="component" value="Unassembled WGS sequence"/>
</dbReference>
<dbReference type="InterPro" id="IPR003439">
    <property type="entry name" value="ABC_transporter-like_ATP-bd"/>
</dbReference>
<evidence type="ECO:0000259" key="9">
    <source>
        <dbReference type="PROSITE" id="PS50929"/>
    </source>
</evidence>
<dbReference type="InterPro" id="IPR039421">
    <property type="entry name" value="Type_1_exporter"/>
</dbReference>
<dbReference type="SUPFAM" id="SSF90123">
    <property type="entry name" value="ABC transporter transmembrane region"/>
    <property type="match status" value="1"/>
</dbReference>
<evidence type="ECO:0000256" key="5">
    <source>
        <dbReference type="ARBA" id="ARBA00022989"/>
    </source>
</evidence>
<dbReference type="PROSITE" id="PS00211">
    <property type="entry name" value="ABC_TRANSPORTER_1"/>
    <property type="match status" value="1"/>
</dbReference>
<name>A0A4R7PCU6_9GAMM</name>
<evidence type="ECO:0000256" key="6">
    <source>
        <dbReference type="ARBA" id="ARBA00023136"/>
    </source>
</evidence>
<dbReference type="GO" id="GO:0005886">
    <property type="term" value="C:plasma membrane"/>
    <property type="evidence" value="ECO:0007669"/>
    <property type="project" value="UniProtKB-SubCell"/>
</dbReference>
<dbReference type="InterPro" id="IPR017871">
    <property type="entry name" value="ABC_transporter-like_CS"/>
</dbReference>
<reference evidence="10 11" key="1">
    <citation type="submission" date="2019-03" db="EMBL/GenBank/DDBJ databases">
        <title>Genomic Encyclopedia of Type Strains, Phase IV (KMG-IV): sequencing the most valuable type-strain genomes for metagenomic binning, comparative biology and taxonomic classification.</title>
        <authorList>
            <person name="Goeker M."/>
        </authorList>
    </citation>
    <scope>NUCLEOTIDE SEQUENCE [LARGE SCALE GENOMIC DNA]</scope>
    <source>
        <strain evidence="10 11">DSM 26377</strain>
    </source>
</reference>
<dbReference type="GO" id="GO:0034040">
    <property type="term" value="F:ATPase-coupled lipid transmembrane transporter activity"/>
    <property type="evidence" value="ECO:0007669"/>
    <property type="project" value="TreeGrafter"/>
</dbReference>
<organism evidence="10 11">
    <name type="scientific">Panacagrimonas perspica</name>
    <dbReference type="NCBI Taxonomy" id="381431"/>
    <lineage>
        <taxon>Bacteria</taxon>
        <taxon>Pseudomonadati</taxon>
        <taxon>Pseudomonadota</taxon>
        <taxon>Gammaproteobacteria</taxon>
        <taxon>Nevskiales</taxon>
        <taxon>Nevskiaceae</taxon>
        <taxon>Panacagrimonas</taxon>
    </lineage>
</organism>
<dbReference type="InterPro" id="IPR036640">
    <property type="entry name" value="ABC1_TM_sf"/>
</dbReference>
<dbReference type="InterPro" id="IPR027417">
    <property type="entry name" value="P-loop_NTPase"/>
</dbReference>
<dbReference type="GO" id="GO:0005524">
    <property type="term" value="F:ATP binding"/>
    <property type="evidence" value="ECO:0007669"/>
    <property type="project" value="UniProtKB-KW"/>
</dbReference>
<dbReference type="Pfam" id="PF00005">
    <property type="entry name" value="ABC_tran"/>
    <property type="match status" value="1"/>
</dbReference>
<evidence type="ECO:0000256" key="2">
    <source>
        <dbReference type="ARBA" id="ARBA00022692"/>
    </source>
</evidence>
<accession>A0A4R7PCU6</accession>
<keyword evidence="6 7" id="KW-0472">Membrane</keyword>
<gene>
    <name evidence="10" type="ORF">DFR24_1252</name>
</gene>
<dbReference type="EMBL" id="SOBT01000008">
    <property type="protein sequence ID" value="TDU31868.1"/>
    <property type="molecule type" value="Genomic_DNA"/>
</dbReference>
<dbReference type="AlphaFoldDB" id="A0A4R7PCU6"/>
<feature type="transmembrane region" description="Helical" evidence="7">
    <location>
        <begin position="30"/>
        <end position="55"/>
    </location>
</feature>
<evidence type="ECO:0000256" key="7">
    <source>
        <dbReference type="SAM" id="Phobius"/>
    </source>
</evidence>
<dbReference type="InterPro" id="IPR011527">
    <property type="entry name" value="ABC1_TM_dom"/>
</dbReference>
<keyword evidence="2 7" id="KW-0812">Transmembrane</keyword>
<dbReference type="PANTHER" id="PTHR24221:SF654">
    <property type="entry name" value="ATP-BINDING CASSETTE SUB-FAMILY B MEMBER 6"/>
    <property type="match status" value="1"/>
</dbReference>
<sequence length="580" mass="62639">MKKEDRRPLSREDLKSLRALVGIIPLRRNLAVAGCVVLASIFEGFGLATLLPLIAVLGEDPSSASGISRSILDALGRIGLSHDPRVLLAIVVAGMLLKAVMMLVALRQVGHAVADVANSLRTDLIGSLIHARWSYYVRQPIGRLNSALSSEATKAGEAYNAATQMLSQALQALVYLMVALLASWKLALVAILISGVMIASLNRLLVSAKQNARTQMRMLRGLLARLTDVLIGIKPMKAMSRQARFSLLFQRDLAVMKKASRRQVFAKHLNKVLQEPILGIFLVAGLYVALKTLQMPIGEVIMLSLLLVKIVSTVGKAQQELHNLHSHGGGFESVHGAILEARAAQEDLRAGKAPTFAQSVEFRDVVFGHAAHRTIDGVNLRIGVGDLIALTGPSGAGKTTLIDLLLGFHRPQSGDIVVDGVPLGEIDLSQWRTMIGYVPQELNLFHDTVAGNVSLGDPRFSDADIEHAIRQAGAWDFVQRLPEGVQTVVGERGGALSGGQRQRIALARALVHRPRLLILDEATSALDPESEALIVRNVADLAVSERLTVISVTHHPAWLAVASRVERLEKGRLLASIRHS</sequence>
<keyword evidence="4 10" id="KW-0067">ATP-binding</keyword>
<comment type="subcellular location">
    <subcellularLocation>
        <location evidence="1">Cell membrane</location>
        <topology evidence="1">Multi-pass membrane protein</topology>
    </subcellularLocation>
</comment>
<dbReference type="Pfam" id="PF00664">
    <property type="entry name" value="ABC_membrane"/>
    <property type="match status" value="1"/>
</dbReference>
<keyword evidence="11" id="KW-1185">Reference proteome</keyword>
<dbReference type="InterPro" id="IPR003593">
    <property type="entry name" value="AAA+_ATPase"/>
</dbReference>
<evidence type="ECO:0000256" key="1">
    <source>
        <dbReference type="ARBA" id="ARBA00004651"/>
    </source>
</evidence>
<keyword evidence="5 7" id="KW-1133">Transmembrane helix</keyword>
<dbReference type="PROSITE" id="PS50929">
    <property type="entry name" value="ABC_TM1F"/>
    <property type="match status" value="1"/>
</dbReference>